<gene>
    <name evidence="2" type="ORF">SPHA_40577</name>
</gene>
<keyword evidence="1" id="KW-1133">Transmembrane helix</keyword>
<evidence type="ECO:0000256" key="1">
    <source>
        <dbReference type="SAM" id="Phobius"/>
    </source>
</evidence>
<name>A0A812CRU9_ACAPH</name>
<feature type="transmembrane region" description="Helical" evidence="1">
    <location>
        <begin position="175"/>
        <end position="205"/>
    </location>
</feature>
<keyword evidence="3" id="KW-1185">Reference proteome</keyword>
<dbReference type="Proteomes" id="UP000597762">
    <property type="component" value="Unassembled WGS sequence"/>
</dbReference>
<protein>
    <submittedName>
        <fullName evidence="2">Uncharacterized protein</fullName>
    </submittedName>
</protein>
<sequence length="255" mass="30121">MSVCFLSFSITRSLPVFFQSPTLSSSLYKKNDCPLHFSIYYYLFYALISFFSHISACLKKKKTPLFILISFRNFFHSLATHSSPYLLADLQKNICARFDKTNGPNLLTSLVASLNQMLRKIYDNHVGLRTFSTIHSSLISSSSSPSSSSRFLFLLLLLLLLVFCFFLSLSTFLNLFFFFVLLLLFFIFFSFSLFLSSLLIFFHFFPRLTRFLFTGKYFFFFFNNIISFFLFYIPLLHHNFLFLFSFFYFLFLHID</sequence>
<keyword evidence="1" id="KW-0812">Transmembrane</keyword>
<organism evidence="2 3">
    <name type="scientific">Acanthosepion pharaonis</name>
    <name type="common">Pharaoh cuttlefish</name>
    <name type="synonym">Sepia pharaonis</name>
    <dbReference type="NCBI Taxonomy" id="158019"/>
    <lineage>
        <taxon>Eukaryota</taxon>
        <taxon>Metazoa</taxon>
        <taxon>Spiralia</taxon>
        <taxon>Lophotrochozoa</taxon>
        <taxon>Mollusca</taxon>
        <taxon>Cephalopoda</taxon>
        <taxon>Coleoidea</taxon>
        <taxon>Decapodiformes</taxon>
        <taxon>Sepiida</taxon>
        <taxon>Sepiina</taxon>
        <taxon>Sepiidae</taxon>
        <taxon>Acanthosepion</taxon>
    </lineage>
</organism>
<keyword evidence="1" id="KW-0472">Membrane</keyword>
<dbReference type="EMBL" id="CAHIKZ030001919">
    <property type="protein sequence ID" value="CAE1277316.1"/>
    <property type="molecule type" value="Genomic_DNA"/>
</dbReference>
<feature type="transmembrane region" description="Helical" evidence="1">
    <location>
        <begin position="39"/>
        <end position="58"/>
    </location>
</feature>
<proteinExistence type="predicted"/>
<dbReference type="AlphaFoldDB" id="A0A812CRU9"/>
<reference evidence="2" key="1">
    <citation type="submission" date="2021-01" db="EMBL/GenBank/DDBJ databases">
        <authorList>
            <person name="Li R."/>
            <person name="Bekaert M."/>
        </authorList>
    </citation>
    <scope>NUCLEOTIDE SEQUENCE</scope>
    <source>
        <strain evidence="2">Farmed</strain>
    </source>
</reference>
<comment type="caution">
    <text evidence="2">The sequence shown here is derived from an EMBL/GenBank/DDBJ whole genome shotgun (WGS) entry which is preliminary data.</text>
</comment>
<accession>A0A812CRU9</accession>
<evidence type="ECO:0000313" key="3">
    <source>
        <dbReference type="Proteomes" id="UP000597762"/>
    </source>
</evidence>
<evidence type="ECO:0000313" key="2">
    <source>
        <dbReference type="EMBL" id="CAE1277316.1"/>
    </source>
</evidence>
<feature type="transmembrane region" description="Helical" evidence="1">
    <location>
        <begin position="151"/>
        <end position="169"/>
    </location>
</feature>
<feature type="transmembrane region" description="Helical" evidence="1">
    <location>
        <begin position="217"/>
        <end position="233"/>
    </location>
</feature>